<accession>B3RQK0</accession>
<dbReference type="GeneID" id="6752468"/>
<dbReference type="InterPro" id="IPR011993">
    <property type="entry name" value="PH-like_dom_sf"/>
</dbReference>
<dbReference type="Pfam" id="PF09379">
    <property type="entry name" value="FERM_N"/>
    <property type="match status" value="1"/>
</dbReference>
<evidence type="ECO:0000313" key="5">
    <source>
        <dbReference type="Proteomes" id="UP000009022"/>
    </source>
</evidence>
<dbReference type="FunCoup" id="B3RQK0">
    <property type="interactions" value="673"/>
</dbReference>
<evidence type="ECO:0000256" key="1">
    <source>
        <dbReference type="ARBA" id="ARBA00004496"/>
    </source>
</evidence>
<dbReference type="EMBL" id="DS985243">
    <property type="protein sequence ID" value="EDV26710.1"/>
    <property type="molecule type" value="Genomic_DNA"/>
</dbReference>
<dbReference type="Gene3D" id="1.20.80.10">
    <property type="match status" value="1"/>
</dbReference>
<dbReference type="SUPFAM" id="SSF54236">
    <property type="entry name" value="Ubiquitin-like"/>
    <property type="match status" value="1"/>
</dbReference>
<organism evidence="4 5">
    <name type="scientific">Trichoplax adhaerens</name>
    <name type="common">Trichoplax reptans</name>
    <dbReference type="NCBI Taxonomy" id="10228"/>
    <lineage>
        <taxon>Eukaryota</taxon>
        <taxon>Metazoa</taxon>
        <taxon>Placozoa</taxon>
        <taxon>Uniplacotomia</taxon>
        <taxon>Trichoplacea</taxon>
        <taxon>Trichoplacidae</taxon>
        <taxon>Trichoplax</taxon>
    </lineage>
</organism>
<dbReference type="Gene3D" id="2.30.29.30">
    <property type="entry name" value="Pleckstrin-homology domain (PH domain)/Phosphotyrosine-binding domain (PTB)"/>
    <property type="match status" value="1"/>
</dbReference>
<dbReference type="InterPro" id="IPR019749">
    <property type="entry name" value="Band_41_domain"/>
</dbReference>
<dbReference type="PROSITE" id="PS50057">
    <property type="entry name" value="FERM_3"/>
    <property type="match status" value="1"/>
</dbReference>
<evidence type="ECO:0000259" key="3">
    <source>
        <dbReference type="PROSITE" id="PS50057"/>
    </source>
</evidence>
<keyword evidence="5" id="KW-1185">Reference proteome</keyword>
<comment type="subcellular location">
    <subcellularLocation>
        <location evidence="1">Cytoplasm</location>
    </subcellularLocation>
</comment>
<dbReference type="CTD" id="6752468"/>
<dbReference type="KEGG" id="tad:TRIADDRAFT_55017"/>
<dbReference type="RefSeq" id="XP_002110706.1">
    <property type="nucleotide sequence ID" value="XM_002110670.1"/>
</dbReference>
<dbReference type="PANTHER" id="PTHR23280:SF21">
    <property type="entry name" value="PROTEIN 4.1 HOMOLOG"/>
    <property type="match status" value="1"/>
</dbReference>
<dbReference type="FunFam" id="1.20.80.10:FF:000003">
    <property type="entry name" value="Tyrosine-protein phosphatase non-receptor type 4"/>
    <property type="match status" value="1"/>
</dbReference>
<gene>
    <name evidence="4" type="ORF">TRIADDRAFT_55017</name>
</gene>
<keyword evidence="2" id="KW-0963">Cytoplasm</keyword>
<dbReference type="GO" id="GO:0031032">
    <property type="term" value="P:actomyosin structure organization"/>
    <property type="evidence" value="ECO:0000318"/>
    <property type="project" value="GO_Central"/>
</dbReference>
<sequence length="527" mass="60492">MDCSTHWRDVKNTTLLAITDSIKKSARGQEVYDAACQDLDLEEKEYFGLSYTDSAQVTHWVDPTKKIRKQVPIGPPFSMRFLVKYSIANPDELQEEVTKYLFYQHIRNEILYGRLECPTDTLTKLAGYVLQSELGDFDEEVHTEGYVSEFRFLPEMIQTEEIEAQIVDYHKLCEGQTPAEAEKNFLTIAKTIDMYGVDLHYILGDLEIGLAPNGIIILRRSIRIEFFYWPNIVNLEFKGKKFIIVAKGEGEDSSKIRNEFKLGSAKACKHLWKSAIEQHSFYRLTIPDGPVKRRFSLFRTRSSFRFSGRTLYQAQSMRKKAPRQSMNVKRPSVTRVDVSVVKKSKSEHEIDGPANVVINAPTDSKASNDDHLYTEVKIADPLPEDTTEESGPLCEEIRKHIVDRDESELIRTWKREKKFLESLDDGDKDAAQDLEEIKDLLSKLAKYLDVRMNSRNMYKKCSKEKELLEKIEEFKRARKQKTASVYHEGLTTTVSDSGSSYAATTEQLLQAANVDHSDDSDIETTDL</sequence>
<dbReference type="SMART" id="SM00295">
    <property type="entry name" value="B41"/>
    <property type="match status" value="1"/>
</dbReference>
<dbReference type="PANTHER" id="PTHR23280">
    <property type="entry name" value="4.1 G PROTEIN"/>
    <property type="match status" value="1"/>
</dbReference>
<dbReference type="PhylomeDB" id="B3RQK0"/>
<dbReference type="SMART" id="SM01195">
    <property type="entry name" value="FA"/>
    <property type="match status" value="1"/>
</dbReference>
<dbReference type="SMART" id="SM01196">
    <property type="entry name" value="FERM_C"/>
    <property type="match status" value="1"/>
</dbReference>
<dbReference type="InterPro" id="IPR014847">
    <property type="entry name" value="FA"/>
</dbReference>
<dbReference type="Gene3D" id="3.10.20.90">
    <property type="entry name" value="Phosphatidylinositol 3-kinase Catalytic Subunit, Chain A, domain 1"/>
    <property type="match status" value="1"/>
</dbReference>
<dbReference type="GO" id="GO:0005737">
    <property type="term" value="C:cytoplasm"/>
    <property type="evidence" value="ECO:0007669"/>
    <property type="project" value="UniProtKB-SubCell"/>
</dbReference>
<dbReference type="HOGENOM" id="CLU_517135_0_0_1"/>
<dbReference type="InterPro" id="IPR019748">
    <property type="entry name" value="FERM_central"/>
</dbReference>
<dbReference type="CDD" id="cd14473">
    <property type="entry name" value="FERM_B-lobe"/>
    <property type="match status" value="1"/>
</dbReference>
<dbReference type="InterPro" id="IPR029071">
    <property type="entry name" value="Ubiquitin-like_domsf"/>
</dbReference>
<feature type="domain" description="FERM" evidence="3">
    <location>
        <begin position="1"/>
        <end position="286"/>
    </location>
</feature>
<protein>
    <recommendedName>
        <fullName evidence="3">FERM domain-containing protein</fullName>
    </recommendedName>
</protein>
<dbReference type="AlphaFoldDB" id="B3RQK0"/>
<dbReference type="OrthoDB" id="6235974at2759"/>
<dbReference type="SUPFAM" id="SSF47031">
    <property type="entry name" value="Second domain of FERM"/>
    <property type="match status" value="1"/>
</dbReference>
<reference evidence="4 5" key="1">
    <citation type="journal article" date="2008" name="Nature">
        <title>The Trichoplax genome and the nature of placozoans.</title>
        <authorList>
            <person name="Srivastava M."/>
            <person name="Begovic E."/>
            <person name="Chapman J."/>
            <person name="Putnam N.H."/>
            <person name="Hellsten U."/>
            <person name="Kawashima T."/>
            <person name="Kuo A."/>
            <person name="Mitros T."/>
            <person name="Salamov A."/>
            <person name="Carpenter M.L."/>
            <person name="Signorovitch A.Y."/>
            <person name="Moreno M.A."/>
            <person name="Kamm K."/>
            <person name="Grimwood J."/>
            <person name="Schmutz J."/>
            <person name="Shapiro H."/>
            <person name="Grigoriev I.V."/>
            <person name="Buss L.W."/>
            <person name="Schierwater B."/>
            <person name="Dellaporta S.L."/>
            <person name="Rokhsar D.S."/>
        </authorList>
    </citation>
    <scope>NUCLEOTIDE SEQUENCE [LARGE SCALE GENOMIC DNA]</scope>
    <source>
        <strain evidence="4 5">Grell-BS-1999</strain>
    </source>
</reference>
<dbReference type="InParanoid" id="B3RQK0"/>
<dbReference type="SUPFAM" id="SSF50729">
    <property type="entry name" value="PH domain-like"/>
    <property type="match status" value="1"/>
</dbReference>
<dbReference type="GO" id="GO:0016020">
    <property type="term" value="C:membrane"/>
    <property type="evidence" value="ECO:0007669"/>
    <property type="project" value="UniProtKB-ARBA"/>
</dbReference>
<evidence type="ECO:0000256" key="2">
    <source>
        <dbReference type="ARBA" id="ARBA00022490"/>
    </source>
</evidence>
<dbReference type="eggNOG" id="KOG3530">
    <property type="taxonomic scope" value="Eukaryota"/>
</dbReference>
<dbReference type="FunFam" id="2.30.29.30:FF:000002">
    <property type="entry name" value="Band 4.1-like protein 5 isoform 1"/>
    <property type="match status" value="1"/>
</dbReference>
<dbReference type="Proteomes" id="UP000009022">
    <property type="component" value="Unassembled WGS sequence"/>
</dbReference>
<dbReference type="InterPro" id="IPR018979">
    <property type="entry name" value="FERM_N"/>
</dbReference>
<dbReference type="InterPro" id="IPR018980">
    <property type="entry name" value="FERM_PH-like_C"/>
</dbReference>
<dbReference type="InterPro" id="IPR035963">
    <property type="entry name" value="FERM_2"/>
</dbReference>
<dbReference type="InterPro" id="IPR014352">
    <property type="entry name" value="FERM/acyl-CoA-bd_prot_sf"/>
</dbReference>
<dbReference type="InterPro" id="IPR000299">
    <property type="entry name" value="FERM_domain"/>
</dbReference>
<dbReference type="GO" id="GO:0005856">
    <property type="term" value="C:cytoskeleton"/>
    <property type="evidence" value="ECO:0000318"/>
    <property type="project" value="GO_Central"/>
</dbReference>
<evidence type="ECO:0000313" key="4">
    <source>
        <dbReference type="EMBL" id="EDV26710.1"/>
    </source>
</evidence>
<dbReference type="Pfam" id="PF09380">
    <property type="entry name" value="FERM_C"/>
    <property type="match status" value="1"/>
</dbReference>
<name>B3RQK0_TRIAD</name>
<dbReference type="STRING" id="10228.B3RQK0"/>
<proteinExistence type="predicted"/>
<dbReference type="PRINTS" id="PR00935">
    <property type="entry name" value="BAND41"/>
</dbReference>
<dbReference type="Pfam" id="PF00373">
    <property type="entry name" value="FERM_M"/>
    <property type="match status" value="1"/>
</dbReference>